<dbReference type="SUPFAM" id="SSF47413">
    <property type="entry name" value="lambda repressor-like DNA-binding domains"/>
    <property type="match status" value="1"/>
</dbReference>
<dbReference type="RefSeq" id="WP_231418813.1">
    <property type="nucleotide sequence ID" value="NZ_CP126446.1"/>
</dbReference>
<evidence type="ECO:0000256" key="1">
    <source>
        <dbReference type="ARBA" id="ARBA00023125"/>
    </source>
</evidence>
<evidence type="ECO:0000313" key="3">
    <source>
        <dbReference type="EMBL" id="WIF97339.1"/>
    </source>
</evidence>
<organism evidence="3 4">
    <name type="scientific">Pontibacillus chungwhensis</name>
    <dbReference type="NCBI Taxonomy" id="265426"/>
    <lineage>
        <taxon>Bacteria</taxon>
        <taxon>Bacillati</taxon>
        <taxon>Bacillota</taxon>
        <taxon>Bacilli</taxon>
        <taxon>Bacillales</taxon>
        <taxon>Bacillaceae</taxon>
        <taxon>Pontibacillus</taxon>
    </lineage>
</organism>
<dbReference type="InterPro" id="IPR010982">
    <property type="entry name" value="Lambda_DNA-bd_dom_sf"/>
</dbReference>
<feature type="domain" description="HTH cro/C1-type" evidence="2">
    <location>
        <begin position="5"/>
        <end position="59"/>
    </location>
</feature>
<dbReference type="Pfam" id="PF01381">
    <property type="entry name" value="HTH_3"/>
    <property type="match status" value="1"/>
</dbReference>
<gene>
    <name evidence="3" type="ORF">QNI29_16625</name>
</gene>
<evidence type="ECO:0000259" key="2">
    <source>
        <dbReference type="PROSITE" id="PS50943"/>
    </source>
</evidence>
<dbReference type="PANTHER" id="PTHR46558:SF4">
    <property type="entry name" value="DNA-BIDING PHAGE PROTEIN"/>
    <property type="match status" value="1"/>
</dbReference>
<keyword evidence="1" id="KW-0238">DNA-binding</keyword>
<sequence length="71" mass="8252">MKNLIREKRTEKKITQEDLSIQLQVSRQTVISLEKGKYKPSLILAHKLAQVFDCSIEDLFIFEGEENIQST</sequence>
<protein>
    <submittedName>
        <fullName evidence="3">Helix-turn-helix transcriptional regulator</fullName>
    </submittedName>
</protein>
<dbReference type="EMBL" id="CP126446">
    <property type="protein sequence ID" value="WIF97339.1"/>
    <property type="molecule type" value="Genomic_DNA"/>
</dbReference>
<proteinExistence type="predicted"/>
<dbReference type="Proteomes" id="UP001236652">
    <property type="component" value="Chromosome"/>
</dbReference>
<reference evidence="3 4" key="1">
    <citation type="submission" date="2023-05" db="EMBL/GenBank/DDBJ databases">
        <title>Comparative genomics reveals the evidence of polycyclic aromatic hydrocarbons degradation in moderately halophilic genus Pontibacillus.</title>
        <authorList>
            <person name="Yang H."/>
            <person name="Qian Z."/>
        </authorList>
    </citation>
    <scope>NUCLEOTIDE SEQUENCE [LARGE SCALE GENOMIC DNA]</scope>
    <source>
        <strain evidence="4">HN14</strain>
    </source>
</reference>
<dbReference type="PROSITE" id="PS50943">
    <property type="entry name" value="HTH_CROC1"/>
    <property type="match status" value="1"/>
</dbReference>
<dbReference type="InterPro" id="IPR001387">
    <property type="entry name" value="Cro/C1-type_HTH"/>
</dbReference>
<keyword evidence="4" id="KW-1185">Reference proteome</keyword>
<evidence type="ECO:0000313" key="4">
    <source>
        <dbReference type="Proteomes" id="UP001236652"/>
    </source>
</evidence>
<dbReference type="Gene3D" id="1.10.260.40">
    <property type="entry name" value="lambda repressor-like DNA-binding domains"/>
    <property type="match status" value="1"/>
</dbReference>
<dbReference type="PANTHER" id="PTHR46558">
    <property type="entry name" value="TRACRIPTIONAL REGULATORY PROTEIN-RELATED-RELATED"/>
    <property type="match status" value="1"/>
</dbReference>
<name>A0ABY8UV36_9BACI</name>
<dbReference type="CDD" id="cd00093">
    <property type="entry name" value="HTH_XRE"/>
    <property type="match status" value="1"/>
</dbReference>
<dbReference type="SMART" id="SM00530">
    <property type="entry name" value="HTH_XRE"/>
    <property type="match status" value="1"/>
</dbReference>
<accession>A0ABY8UV36</accession>